<evidence type="ECO:0000256" key="2">
    <source>
        <dbReference type="ARBA" id="ARBA00011716"/>
    </source>
</evidence>
<dbReference type="GO" id="GO:0051082">
    <property type="term" value="F:unfolded protein binding"/>
    <property type="evidence" value="ECO:0007669"/>
    <property type="project" value="UniProtKB-UniRule"/>
</dbReference>
<feature type="coiled-coil region" evidence="8">
    <location>
        <begin position="83"/>
        <end position="114"/>
    </location>
</feature>
<comment type="subcellular location">
    <subcellularLocation>
        <location evidence="7">Cytoplasm</location>
    </subcellularLocation>
</comment>
<comment type="subunit">
    <text evidence="2 7">Heterohexamer of two alpha and four beta subunits.</text>
</comment>
<dbReference type="EMBL" id="LT607756">
    <property type="protein sequence ID" value="SCG86269.1"/>
    <property type="molecule type" value="Genomic_DNA"/>
</dbReference>
<evidence type="ECO:0000313" key="9">
    <source>
        <dbReference type="EMBL" id="SCG86269.1"/>
    </source>
</evidence>
<comment type="similarity">
    <text evidence="7">Belongs to the prefoldin alpha subunit family.</text>
</comment>
<comment type="function">
    <text evidence="4 7">Molecular chaperone capable of stabilizing a range of proteins. Seems to fulfill an ATP-independent, HSP70-like function in archaeal de novo protein folding.</text>
</comment>
<evidence type="ECO:0000256" key="7">
    <source>
        <dbReference type="HAMAP-Rule" id="MF_00308"/>
    </source>
</evidence>
<dbReference type="GO" id="GO:0016272">
    <property type="term" value="C:prefoldin complex"/>
    <property type="evidence" value="ECO:0007669"/>
    <property type="project" value="UniProtKB-UniRule"/>
</dbReference>
<dbReference type="AlphaFoldDB" id="A0A1D3L428"/>
<evidence type="ECO:0000256" key="1">
    <source>
        <dbReference type="ARBA" id="ARBA00010048"/>
    </source>
</evidence>
<organism evidence="9 10">
    <name type="scientific">Methanobacterium congolense</name>
    <dbReference type="NCBI Taxonomy" id="118062"/>
    <lineage>
        <taxon>Archaea</taxon>
        <taxon>Methanobacteriati</taxon>
        <taxon>Methanobacteriota</taxon>
        <taxon>Methanomada group</taxon>
        <taxon>Methanobacteria</taxon>
        <taxon>Methanobacteriales</taxon>
        <taxon>Methanobacteriaceae</taxon>
        <taxon>Methanobacterium</taxon>
    </lineage>
</organism>
<dbReference type="PANTHER" id="PTHR12674:SF2">
    <property type="entry name" value="PREFOLDIN SUBUNIT 5"/>
    <property type="match status" value="1"/>
</dbReference>
<sequence>MEDRQKLQALVDELNMYQGQAELLQQQIEGLQATITDITIAKDTLKAISGKDDTETMVPIGAGSFVMTELKNTDEVVVSLGAGVAVKKKIADAEETLEDQKKELEGVLQKMNSDLQKITNYIMKKSPEAEALLQKVEGQDQ</sequence>
<keyword evidence="7" id="KW-0963">Cytoplasm</keyword>
<evidence type="ECO:0000256" key="5">
    <source>
        <dbReference type="ARBA" id="ARBA00044156"/>
    </source>
</evidence>
<dbReference type="STRING" id="118062.MCBB_1714"/>
<dbReference type="GO" id="GO:0005737">
    <property type="term" value="C:cytoplasm"/>
    <property type="evidence" value="ECO:0007669"/>
    <property type="project" value="UniProtKB-SubCell"/>
</dbReference>
<dbReference type="PANTHER" id="PTHR12674">
    <property type="entry name" value="PREFOLDIN SUBUNIT 5"/>
    <property type="match status" value="1"/>
</dbReference>
<dbReference type="CDD" id="cd23160">
    <property type="entry name" value="Prefoldin_alpha_GimC"/>
    <property type="match status" value="1"/>
</dbReference>
<evidence type="ECO:0000256" key="8">
    <source>
        <dbReference type="SAM" id="Coils"/>
    </source>
</evidence>
<comment type="similarity">
    <text evidence="1">Belongs to the prefoldin subunit alpha family.</text>
</comment>
<dbReference type="OrthoDB" id="10045at2157"/>
<dbReference type="Proteomes" id="UP000094707">
    <property type="component" value="Chromosome I"/>
</dbReference>
<reference evidence="9 10" key="1">
    <citation type="submission" date="2016-08" db="EMBL/GenBank/DDBJ databases">
        <authorList>
            <person name="Seilhamer J.J."/>
        </authorList>
    </citation>
    <scope>NUCLEOTIDE SEQUENCE [LARGE SCALE GENOMIC DNA]</scope>
    <source>
        <strain evidence="9">Buetzberg</strain>
    </source>
</reference>
<dbReference type="HAMAP" id="MF_00308">
    <property type="entry name" value="PfdA"/>
    <property type="match status" value="1"/>
</dbReference>
<accession>A0A1D3L428</accession>
<dbReference type="PATRIC" id="fig|129848.4.peg.1754"/>
<dbReference type="InterPro" id="IPR004127">
    <property type="entry name" value="Prefoldin_subunit_alpha"/>
</dbReference>
<feature type="coiled-coil region" evidence="8">
    <location>
        <begin position="7"/>
        <end position="34"/>
    </location>
</feature>
<name>A0A1D3L428_9EURY</name>
<dbReference type="GeneID" id="30412551"/>
<dbReference type="NCBIfam" id="TIGR00293">
    <property type="entry name" value="prefoldin subunit alpha"/>
    <property type="match status" value="1"/>
</dbReference>
<evidence type="ECO:0000256" key="4">
    <source>
        <dbReference type="ARBA" id="ARBA00025077"/>
    </source>
</evidence>
<keyword evidence="8" id="KW-0175">Coiled coil</keyword>
<evidence type="ECO:0000256" key="3">
    <source>
        <dbReference type="ARBA" id="ARBA00023186"/>
    </source>
</evidence>
<dbReference type="KEGG" id="mcub:MCBB_1714"/>
<dbReference type="Pfam" id="PF02996">
    <property type="entry name" value="Prefoldin"/>
    <property type="match status" value="1"/>
</dbReference>
<protein>
    <recommendedName>
        <fullName evidence="5 7">Prefoldin subunit alpha</fullName>
    </recommendedName>
    <alternativeName>
        <fullName evidence="6 7">GimC subunit alpha</fullName>
    </alternativeName>
</protein>
<dbReference type="GO" id="GO:0006457">
    <property type="term" value="P:protein folding"/>
    <property type="evidence" value="ECO:0007669"/>
    <property type="project" value="UniProtKB-UniRule"/>
</dbReference>
<dbReference type="InterPro" id="IPR011599">
    <property type="entry name" value="PFD_alpha_archaea"/>
</dbReference>
<keyword evidence="3 7" id="KW-0143">Chaperone</keyword>
<dbReference type="SUPFAM" id="SSF46579">
    <property type="entry name" value="Prefoldin"/>
    <property type="match status" value="1"/>
</dbReference>
<proteinExistence type="inferred from homology"/>
<gene>
    <name evidence="7 9" type="primary">pfdA</name>
    <name evidence="9" type="ORF">MCBB_1714</name>
</gene>
<dbReference type="InterPro" id="IPR009053">
    <property type="entry name" value="Prefoldin"/>
</dbReference>
<keyword evidence="10" id="KW-1185">Reference proteome</keyword>
<dbReference type="RefSeq" id="WP_071907346.1">
    <property type="nucleotide sequence ID" value="NZ_LT607756.1"/>
</dbReference>
<evidence type="ECO:0000256" key="6">
    <source>
        <dbReference type="ARBA" id="ARBA00044231"/>
    </source>
</evidence>
<evidence type="ECO:0000313" key="10">
    <source>
        <dbReference type="Proteomes" id="UP000094707"/>
    </source>
</evidence>
<dbReference type="Gene3D" id="1.10.287.370">
    <property type="match status" value="1"/>
</dbReference>